<dbReference type="EMBL" id="VEWJ01000005">
    <property type="protein sequence ID" value="TPF75387.1"/>
    <property type="molecule type" value="Genomic_DNA"/>
</dbReference>
<keyword evidence="2 3" id="KW-0456">Lyase</keyword>
<dbReference type="GO" id="GO:0008840">
    <property type="term" value="F:4-hydroxy-tetrahydrodipicolinate synthase activity"/>
    <property type="evidence" value="ECO:0007669"/>
    <property type="project" value="TreeGrafter"/>
</dbReference>
<evidence type="ECO:0000256" key="1">
    <source>
        <dbReference type="ARBA" id="ARBA00007592"/>
    </source>
</evidence>
<dbReference type="CDD" id="cd00408">
    <property type="entry name" value="DHDPS-like"/>
    <property type="match status" value="1"/>
</dbReference>
<keyword evidence="7" id="KW-1185">Reference proteome</keyword>
<evidence type="ECO:0000256" key="5">
    <source>
        <dbReference type="PIRSR" id="PIRSR001365-2"/>
    </source>
</evidence>
<evidence type="ECO:0000313" key="6">
    <source>
        <dbReference type="EMBL" id="TPF75387.1"/>
    </source>
</evidence>
<gene>
    <name evidence="6" type="ORF">FHY56_08970</name>
</gene>
<evidence type="ECO:0000256" key="3">
    <source>
        <dbReference type="PIRNR" id="PIRNR001365"/>
    </source>
</evidence>
<dbReference type="PIRSF" id="PIRSF001365">
    <property type="entry name" value="DHDPS"/>
    <property type="match status" value="1"/>
</dbReference>
<feature type="active site" description="Proton donor/acceptor" evidence="4">
    <location>
        <position position="135"/>
    </location>
</feature>
<dbReference type="RefSeq" id="WP_140904825.1">
    <property type="nucleotide sequence ID" value="NZ_JBHTMD010000013.1"/>
</dbReference>
<dbReference type="InterPro" id="IPR002220">
    <property type="entry name" value="DapA-like"/>
</dbReference>
<dbReference type="InterPro" id="IPR013785">
    <property type="entry name" value="Aldolase_TIM"/>
</dbReference>
<dbReference type="SUPFAM" id="SSF51569">
    <property type="entry name" value="Aldolase"/>
    <property type="match status" value="1"/>
</dbReference>
<dbReference type="Proteomes" id="UP000315388">
    <property type="component" value="Unassembled WGS sequence"/>
</dbReference>
<name>A0A502BNJ9_9HYPH</name>
<accession>A0A502BNJ9</accession>
<evidence type="ECO:0000313" key="7">
    <source>
        <dbReference type="Proteomes" id="UP000315388"/>
    </source>
</evidence>
<dbReference type="OrthoDB" id="9778880at2"/>
<dbReference type="PANTHER" id="PTHR12128">
    <property type="entry name" value="DIHYDRODIPICOLINATE SYNTHASE"/>
    <property type="match status" value="1"/>
</dbReference>
<protein>
    <submittedName>
        <fullName evidence="6">Dihydrodipicolinate synthase family protein</fullName>
    </submittedName>
</protein>
<dbReference type="PRINTS" id="PR00146">
    <property type="entry name" value="DHPICSNTHASE"/>
</dbReference>
<comment type="caution">
    <text evidence="6">The sequence shown here is derived from an EMBL/GenBank/DDBJ whole genome shotgun (WGS) entry which is preliminary data.</text>
</comment>
<feature type="binding site" evidence="5">
    <location>
        <position position="47"/>
    </location>
    <ligand>
        <name>pyruvate</name>
        <dbReference type="ChEBI" id="CHEBI:15361"/>
    </ligand>
</feature>
<sequence>MSYLQGLSGFPITPTNAKGSVDVAQLRMLIARLVGAGVDSIGLLGSTGTYMYLSREERLRAVEAAIGEASGKTPVVIGIGALRTDEVVRLAQDAKGAGAVAGLLAPVSYTPLTEDEVFDHYTTVARKSGLPIIIYNNHATTHFSFSPALIGRLSREPGIVGIKNPAPMDDAAREIAEQRSSVSEGFSLGYSGDWDSVEALIAGADVWYSVLGGLFPDVCLKITRAAQSGDVSEARRLNAQLAPLWDILRQYSSLRTIYAIADLLDIVHAEPSRPIKPVSDEVRVRIAEALADIGELQ</sequence>
<evidence type="ECO:0000256" key="4">
    <source>
        <dbReference type="PIRSR" id="PIRSR001365-1"/>
    </source>
</evidence>
<dbReference type="AlphaFoldDB" id="A0A502BNJ9"/>
<dbReference type="PANTHER" id="PTHR12128:SF66">
    <property type="entry name" value="4-HYDROXY-2-OXOGLUTARATE ALDOLASE, MITOCHONDRIAL"/>
    <property type="match status" value="1"/>
</dbReference>
<organism evidence="6 7">
    <name type="scientific">Brucella gallinifaecis</name>
    <dbReference type="NCBI Taxonomy" id="215590"/>
    <lineage>
        <taxon>Bacteria</taxon>
        <taxon>Pseudomonadati</taxon>
        <taxon>Pseudomonadota</taxon>
        <taxon>Alphaproteobacteria</taxon>
        <taxon>Hyphomicrobiales</taxon>
        <taxon>Brucellaceae</taxon>
        <taxon>Brucella/Ochrobactrum group</taxon>
        <taxon>Brucella</taxon>
    </lineage>
</organism>
<feature type="active site" description="Schiff-base intermediate with substrate" evidence="4">
    <location>
        <position position="163"/>
    </location>
</feature>
<dbReference type="Gene3D" id="3.20.20.70">
    <property type="entry name" value="Aldolase class I"/>
    <property type="match status" value="1"/>
</dbReference>
<dbReference type="SMART" id="SM01130">
    <property type="entry name" value="DHDPS"/>
    <property type="match status" value="1"/>
</dbReference>
<dbReference type="Pfam" id="PF00701">
    <property type="entry name" value="DHDPS"/>
    <property type="match status" value="1"/>
</dbReference>
<reference evidence="6 7" key="1">
    <citation type="journal article" date="2003" name="Int. J. Syst. Evol. Microbiol.">
        <title>Towards a standardized format for the description of a novel species (of an established genus): Ochrobactrum gallinifaecis sp. nov.</title>
        <authorList>
            <person name="Kampfer P."/>
            <person name="Buczolits S."/>
            <person name="Albrecht A."/>
            <person name="Busse H.J."/>
            <person name="Stackebrandt E."/>
        </authorList>
    </citation>
    <scope>NUCLEOTIDE SEQUENCE [LARGE SCALE GENOMIC DNA]</scope>
    <source>
        <strain evidence="6 7">ISO 196</strain>
    </source>
</reference>
<proteinExistence type="inferred from homology"/>
<comment type="similarity">
    <text evidence="1 3">Belongs to the DapA family.</text>
</comment>
<evidence type="ECO:0000256" key="2">
    <source>
        <dbReference type="ARBA" id="ARBA00023239"/>
    </source>
</evidence>